<dbReference type="GO" id="GO:0030170">
    <property type="term" value="F:pyridoxal phosphate binding"/>
    <property type="evidence" value="ECO:0007669"/>
    <property type="project" value="InterPro"/>
</dbReference>
<dbReference type="eggNOG" id="COG0001">
    <property type="taxonomic scope" value="Bacteria"/>
</dbReference>
<dbReference type="SUPFAM" id="SSF53383">
    <property type="entry name" value="PLP-dependent transferases"/>
    <property type="match status" value="1"/>
</dbReference>
<keyword evidence="4" id="KW-0808">Transferase</keyword>
<dbReference type="PANTHER" id="PTHR43713:SF3">
    <property type="entry name" value="GLUTAMATE-1-SEMIALDEHYDE 2,1-AMINOMUTASE 1, CHLOROPLASTIC-RELATED"/>
    <property type="match status" value="1"/>
</dbReference>
<keyword evidence="5" id="KW-1185">Reference proteome</keyword>
<name>A8ZXI1_DESOH</name>
<comment type="similarity">
    <text evidence="3">Belongs to the class-III pyridoxal-phosphate-dependent aminotransferase family.</text>
</comment>
<evidence type="ECO:0000313" key="4">
    <source>
        <dbReference type="EMBL" id="ABW66939.1"/>
    </source>
</evidence>
<protein>
    <submittedName>
        <fullName evidence="4">Aminotransferase class-III</fullName>
    </submittedName>
</protein>
<dbReference type="Pfam" id="PF00202">
    <property type="entry name" value="Aminotran_3"/>
    <property type="match status" value="1"/>
</dbReference>
<comment type="cofactor">
    <cofactor evidence="1">
        <name>pyridoxal 5'-phosphate</name>
        <dbReference type="ChEBI" id="CHEBI:597326"/>
    </cofactor>
</comment>
<evidence type="ECO:0000256" key="3">
    <source>
        <dbReference type="RuleBase" id="RU003560"/>
    </source>
</evidence>
<sequence>MTTPYTYENSRRLFEKAAGVIPCGIYGHFSPAPLVPPENYPFFAQKASGARFTDIDGNEFIDYMCAYGPMVLGYNCEPVDRAALAQLEKGNCLSCPGPVMVELAEKLVNTVAQMDWAFFAKNGNDVTSYALMVARHATGRKKIVAIRGGYHGTAPWAQTFGHHGVTEEDAAHMVRIPWNDAAAFEAVLEQYPGQIAGFIATPYHHPVFADNEMPAQGYWQKIEALCRKHGVVLIVDDIRCGFRLDLRGSHVYFGFTPDLVCFCKAIGNGYPISALMGTDALKSAAAKVFYTGSYWFSAVPMAAAIATLDEMARINAAAAMLAYGEKLRDGLIETARRHGYDLKVSGHPAMPYLRITDDPSLMLHQRWCGECTRRGAFFTSHHNWFVSAAHTEEDLARTLEIADEAFAVIGDNPQKK</sequence>
<evidence type="ECO:0000256" key="2">
    <source>
        <dbReference type="ARBA" id="ARBA00022898"/>
    </source>
</evidence>
<proteinExistence type="inferred from homology"/>
<organism evidence="4 5">
    <name type="scientific">Desulfosudis oleivorans (strain DSM 6200 / JCM 39069 / Hxd3)</name>
    <name type="common">Desulfococcus oleovorans</name>
    <dbReference type="NCBI Taxonomy" id="96561"/>
    <lineage>
        <taxon>Bacteria</taxon>
        <taxon>Pseudomonadati</taxon>
        <taxon>Thermodesulfobacteriota</taxon>
        <taxon>Desulfobacteria</taxon>
        <taxon>Desulfobacterales</taxon>
        <taxon>Desulfosudaceae</taxon>
        <taxon>Desulfosudis</taxon>
    </lineage>
</organism>
<dbReference type="InterPro" id="IPR015422">
    <property type="entry name" value="PyrdxlP-dep_Trfase_small"/>
</dbReference>
<dbReference type="KEGG" id="dol:Dole_1132"/>
<dbReference type="InterPro" id="IPR015421">
    <property type="entry name" value="PyrdxlP-dep_Trfase_major"/>
</dbReference>
<dbReference type="HOGENOM" id="CLU_016922_1_4_7"/>
<accession>A8ZXI1</accession>
<keyword evidence="2 3" id="KW-0663">Pyridoxal phosphate</keyword>
<dbReference type="EMBL" id="CP000859">
    <property type="protein sequence ID" value="ABW66939.1"/>
    <property type="molecule type" value="Genomic_DNA"/>
</dbReference>
<dbReference type="GO" id="GO:0008483">
    <property type="term" value="F:transaminase activity"/>
    <property type="evidence" value="ECO:0007669"/>
    <property type="project" value="UniProtKB-KW"/>
</dbReference>
<dbReference type="OrthoDB" id="9801834at2"/>
<dbReference type="InterPro" id="IPR005814">
    <property type="entry name" value="Aminotrans_3"/>
</dbReference>
<dbReference type="Gene3D" id="3.90.1150.10">
    <property type="entry name" value="Aspartate Aminotransferase, domain 1"/>
    <property type="match status" value="1"/>
</dbReference>
<keyword evidence="4" id="KW-0032">Aminotransferase</keyword>
<dbReference type="AlphaFoldDB" id="A8ZXI1"/>
<dbReference type="InterPro" id="IPR015424">
    <property type="entry name" value="PyrdxlP-dep_Trfase"/>
</dbReference>
<dbReference type="Proteomes" id="UP000008561">
    <property type="component" value="Chromosome"/>
</dbReference>
<dbReference type="Gene3D" id="3.40.640.10">
    <property type="entry name" value="Type I PLP-dependent aspartate aminotransferase-like (Major domain)"/>
    <property type="match status" value="1"/>
</dbReference>
<evidence type="ECO:0000313" key="5">
    <source>
        <dbReference type="Proteomes" id="UP000008561"/>
    </source>
</evidence>
<gene>
    <name evidence="4" type="ordered locus">Dole_1132</name>
</gene>
<dbReference type="STRING" id="96561.Dole_1132"/>
<dbReference type="RefSeq" id="WP_012174557.1">
    <property type="nucleotide sequence ID" value="NC_009943.1"/>
</dbReference>
<evidence type="ECO:0000256" key="1">
    <source>
        <dbReference type="ARBA" id="ARBA00001933"/>
    </source>
</evidence>
<reference evidence="4 5" key="1">
    <citation type="submission" date="2007-10" db="EMBL/GenBank/DDBJ databases">
        <title>Complete sequence of Desulfococcus oleovorans Hxd3.</title>
        <authorList>
            <consortium name="US DOE Joint Genome Institute"/>
            <person name="Copeland A."/>
            <person name="Lucas S."/>
            <person name="Lapidus A."/>
            <person name="Barry K."/>
            <person name="Glavina del Rio T."/>
            <person name="Dalin E."/>
            <person name="Tice H."/>
            <person name="Pitluck S."/>
            <person name="Kiss H."/>
            <person name="Brettin T."/>
            <person name="Bruce D."/>
            <person name="Detter J.C."/>
            <person name="Han C."/>
            <person name="Schmutz J."/>
            <person name="Larimer F."/>
            <person name="Land M."/>
            <person name="Hauser L."/>
            <person name="Kyrpides N."/>
            <person name="Kim E."/>
            <person name="Wawrik B."/>
            <person name="Richardson P."/>
        </authorList>
    </citation>
    <scope>NUCLEOTIDE SEQUENCE [LARGE SCALE GENOMIC DNA]</scope>
    <source>
        <strain evidence="5">DSM 6200 / JCM 39069 / Hxd3</strain>
    </source>
</reference>
<dbReference type="PANTHER" id="PTHR43713">
    <property type="entry name" value="GLUTAMATE-1-SEMIALDEHYDE 2,1-AMINOMUTASE"/>
    <property type="match status" value="1"/>
</dbReference>